<dbReference type="EMBL" id="OZ035832">
    <property type="protein sequence ID" value="CAL1571115.1"/>
    <property type="molecule type" value="Genomic_DNA"/>
</dbReference>
<gene>
    <name evidence="6" type="ORF">KC01_LOCUS3276</name>
</gene>
<dbReference type="Pfam" id="PF10551">
    <property type="entry name" value="MULE"/>
    <property type="match status" value="1"/>
</dbReference>
<dbReference type="AlphaFoldDB" id="A0AAV2J1G0"/>
<keyword evidence="1" id="KW-0479">Metal-binding</keyword>
<evidence type="ECO:0000256" key="2">
    <source>
        <dbReference type="ARBA" id="ARBA00022771"/>
    </source>
</evidence>
<evidence type="ECO:0008006" key="8">
    <source>
        <dbReference type="Google" id="ProtNLM"/>
    </source>
</evidence>
<evidence type="ECO:0000256" key="1">
    <source>
        <dbReference type="ARBA" id="ARBA00022723"/>
    </source>
</evidence>
<feature type="domain" description="MULE transposase" evidence="5">
    <location>
        <begin position="189"/>
        <end position="286"/>
    </location>
</feature>
<dbReference type="Pfam" id="PF04500">
    <property type="entry name" value="FLYWCH"/>
    <property type="match status" value="1"/>
</dbReference>
<evidence type="ECO:0000256" key="3">
    <source>
        <dbReference type="ARBA" id="ARBA00022833"/>
    </source>
</evidence>
<dbReference type="PANTHER" id="PTHR47160:SF8">
    <property type="entry name" value="MULE TRANSPOSASE DOMAIN-CONTAINING PROTEIN"/>
    <property type="match status" value="1"/>
</dbReference>
<proteinExistence type="predicted"/>
<protein>
    <recommendedName>
        <fullName evidence="8">MULE transposase domain-containing protein</fullName>
    </recommendedName>
</protein>
<dbReference type="GO" id="GO:0008270">
    <property type="term" value="F:zinc ion binding"/>
    <property type="evidence" value="ECO:0007669"/>
    <property type="project" value="UniProtKB-KW"/>
</dbReference>
<accession>A0AAV2J1G0</accession>
<dbReference type="Gene3D" id="2.20.25.240">
    <property type="match status" value="1"/>
</dbReference>
<sequence length="392" mass="45944">MEPKLIHGDRGGHILAINGHRYHRHRATGEAIHWRCWRKTCRARVRTNIFNPEDPAIHIIFWEDHGHGPVDHMIERATFREKMRSSIDDQPTTPVRRVYDAAVSSVSRQGGGDRPPRIDAFSSFRTILNRARSKRMPEIPRGVEEVEIQGPWAETWQQEEYLLHKDNDWEIAIFATKENLRALSQCRKIYMDGTFKSCPGPYSQIFTILGQYRGWVIPLVTCMMGHRQVGHYRAVLKAIALHVRQISHRRWRPQKVVCDFEIALITALQSELPQVSIQGCYFHFTQSLWRRVQELGLVRAYRENLSLRKCIRKLMALGYLPRPLVRLNFNSLRRSQRTIRLIDRNPSLLDFFGYVQNTYIGGFFPVPLWNVFDREMDTRTNNHVESKSYDTA</sequence>
<keyword evidence="7" id="KW-1185">Reference proteome</keyword>
<organism evidence="6 7">
    <name type="scientific">Knipowitschia caucasica</name>
    <name type="common">Caucasian dwarf goby</name>
    <name type="synonym">Pomatoschistus caucasicus</name>
    <dbReference type="NCBI Taxonomy" id="637954"/>
    <lineage>
        <taxon>Eukaryota</taxon>
        <taxon>Metazoa</taxon>
        <taxon>Chordata</taxon>
        <taxon>Craniata</taxon>
        <taxon>Vertebrata</taxon>
        <taxon>Euteleostomi</taxon>
        <taxon>Actinopterygii</taxon>
        <taxon>Neopterygii</taxon>
        <taxon>Teleostei</taxon>
        <taxon>Neoteleostei</taxon>
        <taxon>Acanthomorphata</taxon>
        <taxon>Gobiaria</taxon>
        <taxon>Gobiiformes</taxon>
        <taxon>Gobioidei</taxon>
        <taxon>Gobiidae</taxon>
        <taxon>Gobiinae</taxon>
        <taxon>Knipowitschia</taxon>
    </lineage>
</organism>
<feature type="domain" description="FLYWCH-type" evidence="4">
    <location>
        <begin position="8"/>
        <end position="54"/>
    </location>
</feature>
<evidence type="ECO:0000313" key="7">
    <source>
        <dbReference type="Proteomes" id="UP001497482"/>
    </source>
</evidence>
<keyword evidence="2" id="KW-0863">Zinc-finger</keyword>
<dbReference type="InterPro" id="IPR007588">
    <property type="entry name" value="Znf_FLYWCH"/>
</dbReference>
<dbReference type="InterPro" id="IPR018289">
    <property type="entry name" value="MULE_transposase_dom"/>
</dbReference>
<dbReference type="PANTHER" id="PTHR47160">
    <property type="entry name" value="PUTATIVE-RELATED"/>
    <property type="match status" value="1"/>
</dbReference>
<reference evidence="6 7" key="1">
    <citation type="submission" date="2024-04" db="EMBL/GenBank/DDBJ databases">
        <authorList>
            <person name="Waldvogel A.-M."/>
            <person name="Schoenle A."/>
        </authorList>
    </citation>
    <scope>NUCLEOTIDE SEQUENCE [LARGE SCALE GENOMIC DNA]</scope>
</reference>
<evidence type="ECO:0000259" key="4">
    <source>
        <dbReference type="Pfam" id="PF04500"/>
    </source>
</evidence>
<dbReference type="Proteomes" id="UP001497482">
    <property type="component" value="Chromosome 10"/>
</dbReference>
<evidence type="ECO:0000313" key="6">
    <source>
        <dbReference type="EMBL" id="CAL1571115.1"/>
    </source>
</evidence>
<name>A0AAV2J1G0_KNICA</name>
<keyword evidence="3" id="KW-0862">Zinc</keyword>
<evidence type="ECO:0000259" key="5">
    <source>
        <dbReference type="Pfam" id="PF10551"/>
    </source>
</evidence>